<feature type="transmembrane region" description="Helical" evidence="1">
    <location>
        <begin position="239"/>
        <end position="264"/>
    </location>
</feature>
<organism evidence="2 3">
    <name type="scientific">Rhizoclosmatium globosum</name>
    <dbReference type="NCBI Taxonomy" id="329046"/>
    <lineage>
        <taxon>Eukaryota</taxon>
        <taxon>Fungi</taxon>
        <taxon>Fungi incertae sedis</taxon>
        <taxon>Chytridiomycota</taxon>
        <taxon>Chytridiomycota incertae sedis</taxon>
        <taxon>Chytridiomycetes</taxon>
        <taxon>Chytridiales</taxon>
        <taxon>Chytriomycetaceae</taxon>
        <taxon>Rhizoclosmatium</taxon>
    </lineage>
</organism>
<keyword evidence="1" id="KW-0812">Transmembrane</keyword>
<proteinExistence type="predicted"/>
<keyword evidence="1" id="KW-0472">Membrane</keyword>
<reference evidence="2 3" key="1">
    <citation type="submission" date="2016-07" db="EMBL/GenBank/DDBJ databases">
        <title>Pervasive Adenine N6-methylation of Active Genes in Fungi.</title>
        <authorList>
            <consortium name="DOE Joint Genome Institute"/>
            <person name="Mondo S.J."/>
            <person name="Dannebaum R.O."/>
            <person name="Kuo R.C."/>
            <person name="Labutti K."/>
            <person name="Haridas S."/>
            <person name="Kuo A."/>
            <person name="Salamov A."/>
            <person name="Ahrendt S.R."/>
            <person name="Lipzen A."/>
            <person name="Sullivan W."/>
            <person name="Andreopoulos W.B."/>
            <person name="Clum A."/>
            <person name="Lindquist E."/>
            <person name="Daum C."/>
            <person name="Ramamoorthy G.K."/>
            <person name="Gryganskyi A."/>
            <person name="Culley D."/>
            <person name="Magnuson J.K."/>
            <person name="James T.Y."/>
            <person name="O'Malley M.A."/>
            <person name="Stajich J.E."/>
            <person name="Spatafora J.W."/>
            <person name="Visel A."/>
            <person name="Grigoriev I.V."/>
        </authorList>
    </citation>
    <scope>NUCLEOTIDE SEQUENCE [LARGE SCALE GENOMIC DNA]</scope>
    <source>
        <strain evidence="2 3">JEL800</strain>
    </source>
</reference>
<evidence type="ECO:0000313" key="2">
    <source>
        <dbReference type="EMBL" id="ORY21574.1"/>
    </source>
</evidence>
<keyword evidence="3" id="KW-1185">Reference proteome</keyword>
<feature type="transmembrane region" description="Helical" evidence="1">
    <location>
        <begin position="165"/>
        <end position="187"/>
    </location>
</feature>
<sequence>MHLEQQRPQDTHLGSQRVTCFKTADCSWSQDLVPSGSSAPVSNSIVPTQRSSSSSFFAAPGRRSGLPSPCHTGLLFHCHKPATNPRHTKRRGDDYHIGGLFQICGDRDFIYNPNTTNIVPGPPYPWKCEPFDDYVTRFQSIFPRQDMEWYVQAGSARKLIVVSRWFEALTTAMDMVFGATTIWAVIYPNVDPKQQRRNMVYALIGICLTPTFAVVDSFIQNSYWADIGVGIFNQNIQTFLYASGDISWISSALDFALQIGFLIYGIRRQYVLAAQGDEIAIRANAA</sequence>
<dbReference type="OrthoDB" id="2093070at2759"/>
<evidence type="ECO:0000313" key="3">
    <source>
        <dbReference type="Proteomes" id="UP000193642"/>
    </source>
</evidence>
<evidence type="ECO:0000256" key="1">
    <source>
        <dbReference type="SAM" id="Phobius"/>
    </source>
</evidence>
<accession>A0A1Y2AGJ3</accession>
<comment type="caution">
    <text evidence="2">The sequence shown here is derived from an EMBL/GenBank/DDBJ whole genome shotgun (WGS) entry which is preliminary data.</text>
</comment>
<protein>
    <submittedName>
        <fullName evidence="2">Uncharacterized protein</fullName>
    </submittedName>
</protein>
<feature type="transmembrane region" description="Helical" evidence="1">
    <location>
        <begin position="199"/>
        <end position="219"/>
    </location>
</feature>
<dbReference type="Proteomes" id="UP000193642">
    <property type="component" value="Unassembled WGS sequence"/>
</dbReference>
<name>A0A1Y2AGJ3_9FUNG</name>
<gene>
    <name evidence="2" type="ORF">BCR33DRAFT_729314</name>
</gene>
<dbReference type="AlphaFoldDB" id="A0A1Y2AGJ3"/>
<keyword evidence="1" id="KW-1133">Transmembrane helix</keyword>
<dbReference type="EMBL" id="MCGO01000200">
    <property type="protein sequence ID" value="ORY21574.1"/>
    <property type="molecule type" value="Genomic_DNA"/>
</dbReference>